<dbReference type="RefSeq" id="WP_101831703.1">
    <property type="nucleotide sequence ID" value="NZ_FZMO01000124.1"/>
</dbReference>
<keyword evidence="3" id="KW-1185">Reference proteome</keyword>
<name>A0A2I2KQK4_9ACTN</name>
<sequence>MPVAVARIRVEARQLRELGWSSRRIARRLQARHHLGALVAFRLAQGWTQEEAARRWNERWPAPGPAKTGKTWSYWEAWPARGGRAPSAAVLWRLAELYRCRPGELLDGPDFGQVDAGADESAAGCRCGAGGAEDDVSPGLLPLAARLATASGPAAPPAALIEERLAALVAGWAPAA</sequence>
<feature type="domain" description="HTH cro/C1-type" evidence="1">
    <location>
        <begin position="81"/>
        <end position="105"/>
    </location>
</feature>
<organism evidence="2 3">
    <name type="scientific">Frankia canadensis</name>
    <dbReference type="NCBI Taxonomy" id="1836972"/>
    <lineage>
        <taxon>Bacteria</taxon>
        <taxon>Bacillati</taxon>
        <taxon>Actinomycetota</taxon>
        <taxon>Actinomycetes</taxon>
        <taxon>Frankiales</taxon>
        <taxon>Frankiaceae</taxon>
        <taxon>Frankia</taxon>
    </lineage>
</organism>
<dbReference type="EMBL" id="FZMO01000124">
    <property type="protein sequence ID" value="SNQ47930.1"/>
    <property type="molecule type" value="Genomic_DNA"/>
</dbReference>
<dbReference type="InterPro" id="IPR001387">
    <property type="entry name" value="Cro/C1-type_HTH"/>
</dbReference>
<proteinExistence type="predicted"/>
<gene>
    <name evidence="2" type="ORF">FRACA_210015</name>
</gene>
<evidence type="ECO:0000313" key="2">
    <source>
        <dbReference type="EMBL" id="SNQ47930.1"/>
    </source>
</evidence>
<dbReference type="AlphaFoldDB" id="A0A2I2KQK4"/>
<dbReference type="InterPro" id="IPR010982">
    <property type="entry name" value="Lambda_DNA-bd_dom_sf"/>
</dbReference>
<dbReference type="OrthoDB" id="4498779at2"/>
<evidence type="ECO:0000259" key="1">
    <source>
        <dbReference type="PROSITE" id="PS50943"/>
    </source>
</evidence>
<dbReference type="Gene3D" id="1.10.260.40">
    <property type="entry name" value="lambda repressor-like DNA-binding domains"/>
    <property type="match status" value="1"/>
</dbReference>
<dbReference type="CDD" id="cd00093">
    <property type="entry name" value="HTH_XRE"/>
    <property type="match status" value="1"/>
</dbReference>
<protein>
    <recommendedName>
        <fullName evidence="1">HTH cro/C1-type domain-containing protein</fullName>
    </recommendedName>
</protein>
<evidence type="ECO:0000313" key="3">
    <source>
        <dbReference type="Proteomes" id="UP000234331"/>
    </source>
</evidence>
<reference evidence="2 3" key="1">
    <citation type="submission" date="2017-06" db="EMBL/GenBank/DDBJ databases">
        <authorList>
            <person name="Kim H.J."/>
            <person name="Triplett B.A."/>
        </authorList>
    </citation>
    <scope>NUCLEOTIDE SEQUENCE [LARGE SCALE GENOMIC DNA]</scope>
    <source>
        <strain evidence="2">FRACA_ARgP5</strain>
    </source>
</reference>
<dbReference type="PROSITE" id="PS50943">
    <property type="entry name" value="HTH_CROC1"/>
    <property type="match status" value="1"/>
</dbReference>
<dbReference type="Proteomes" id="UP000234331">
    <property type="component" value="Unassembled WGS sequence"/>
</dbReference>
<dbReference type="GO" id="GO:0003677">
    <property type="term" value="F:DNA binding"/>
    <property type="evidence" value="ECO:0007669"/>
    <property type="project" value="InterPro"/>
</dbReference>
<dbReference type="SUPFAM" id="SSF47413">
    <property type="entry name" value="lambda repressor-like DNA-binding domains"/>
    <property type="match status" value="1"/>
</dbReference>
<accession>A0A2I2KQK4</accession>